<dbReference type="InterPro" id="IPR013162">
    <property type="entry name" value="CD80_C2-set"/>
</dbReference>
<evidence type="ECO:0000313" key="3">
    <source>
        <dbReference type="EMBL" id="MPC38613.1"/>
    </source>
</evidence>
<organism evidence="3 4">
    <name type="scientific">Portunus trituberculatus</name>
    <name type="common">Swimming crab</name>
    <name type="synonym">Neptunus trituberculatus</name>
    <dbReference type="NCBI Taxonomy" id="210409"/>
    <lineage>
        <taxon>Eukaryota</taxon>
        <taxon>Metazoa</taxon>
        <taxon>Ecdysozoa</taxon>
        <taxon>Arthropoda</taxon>
        <taxon>Crustacea</taxon>
        <taxon>Multicrustacea</taxon>
        <taxon>Malacostraca</taxon>
        <taxon>Eumalacostraca</taxon>
        <taxon>Eucarida</taxon>
        <taxon>Decapoda</taxon>
        <taxon>Pleocyemata</taxon>
        <taxon>Brachyura</taxon>
        <taxon>Eubrachyura</taxon>
        <taxon>Portunoidea</taxon>
        <taxon>Portunidae</taxon>
        <taxon>Portuninae</taxon>
        <taxon>Portunus</taxon>
    </lineage>
</organism>
<dbReference type="SUPFAM" id="SSF48726">
    <property type="entry name" value="Immunoglobulin"/>
    <property type="match status" value="1"/>
</dbReference>
<keyword evidence="4" id="KW-1185">Reference proteome</keyword>
<proteinExistence type="predicted"/>
<gene>
    <name evidence="3" type="ORF">E2C01_032124</name>
</gene>
<reference evidence="3 4" key="1">
    <citation type="submission" date="2019-05" db="EMBL/GenBank/DDBJ databases">
        <title>Another draft genome of Portunus trituberculatus and its Hox gene families provides insights of decapod evolution.</title>
        <authorList>
            <person name="Jeong J.-H."/>
            <person name="Song I."/>
            <person name="Kim S."/>
            <person name="Choi T."/>
            <person name="Kim D."/>
            <person name="Ryu S."/>
            <person name="Kim W."/>
        </authorList>
    </citation>
    <scope>NUCLEOTIDE SEQUENCE [LARGE SCALE GENOMIC DNA]</scope>
    <source>
        <tissue evidence="3">Muscle</tissue>
    </source>
</reference>
<dbReference type="Pfam" id="PF08205">
    <property type="entry name" value="C2-set_2"/>
    <property type="match status" value="1"/>
</dbReference>
<keyword evidence="1" id="KW-1015">Disulfide bond</keyword>
<evidence type="ECO:0000256" key="1">
    <source>
        <dbReference type="ARBA" id="ARBA00023157"/>
    </source>
</evidence>
<dbReference type="OrthoDB" id="10015491at2759"/>
<dbReference type="InterPro" id="IPR036179">
    <property type="entry name" value="Ig-like_dom_sf"/>
</dbReference>
<protein>
    <recommendedName>
        <fullName evidence="2">CD80-like immunoglobulin C2-set domain-containing protein</fullName>
    </recommendedName>
</protein>
<dbReference type="InterPro" id="IPR013783">
    <property type="entry name" value="Ig-like_fold"/>
</dbReference>
<dbReference type="EMBL" id="VSRR010004119">
    <property type="protein sequence ID" value="MPC38613.1"/>
    <property type="molecule type" value="Genomic_DNA"/>
</dbReference>
<comment type="caution">
    <text evidence="3">The sequence shown here is derived from an EMBL/GenBank/DDBJ whole genome shotgun (WGS) entry which is preliminary data.</text>
</comment>
<name>A0A5B7F0J1_PORTR</name>
<dbReference type="Gene3D" id="2.60.40.10">
    <property type="entry name" value="Immunoglobulins"/>
    <property type="match status" value="1"/>
</dbReference>
<dbReference type="Proteomes" id="UP000324222">
    <property type="component" value="Unassembled WGS sequence"/>
</dbReference>
<dbReference type="AlphaFoldDB" id="A0A5B7F0J1"/>
<accession>A0A5B7F0J1</accession>
<sequence length="101" mass="11531">MFVLGLKISNNNNNNNNRTSFPPDLPDHVPTITGGRPKYRVGDEVHVNCTSLRSRPAASLMWYINDKQVSFRFLSILSLLGSSLVTFSKRENMVLIFWFLD</sequence>
<dbReference type="PANTHER" id="PTHR21261:SF15">
    <property type="entry name" value="BEATEN PATH IIIA, ISOFORM D-RELATED"/>
    <property type="match status" value="1"/>
</dbReference>
<evidence type="ECO:0000259" key="2">
    <source>
        <dbReference type="Pfam" id="PF08205"/>
    </source>
</evidence>
<evidence type="ECO:0000313" key="4">
    <source>
        <dbReference type="Proteomes" id="UP000324222"/>
    </source>
</evidence>
<dbReference type="PANTHER" id="PTHR21261">
    <property type="entry name" value="BEAT PROTEIN"/>
    <property type="match status" value="1"/>
</dbReference>
<feature type="domain" description="CD80-like immunoglobulin C2-set" evidence="2">
    <location>
        <begin position="30"/>
        <end position="69"/>
    </location>
</feature>